<dbReference type="Pfam" id="PF07189">
    <property type="entry name" value="SF3b10"/>
    <property type="match status" value="1"/>
</dbReference>
<evidence type="ECO:0000313" key="2">
    <source>
        <dbReference type="EMBL" id="VDK62353.1"/>
    </source>
</evidence>
<reference evidence="4" key="1">
    <citation type="submission" date="2016-06" db="UniProtKB">
        <authorList>
            <consortium name="WormBaseParasite"/>
        </authorList>
    </citation>
    <scope>IDENTIFICATION</scope>
</reference>
<dbReference type="PANTHER" id="PTHR20978:SF0">
    <property type="entry name" value="SPLICING FACTOR 3B SUBUNIT 5"/>
    <property type="match status" value="1"/>
</dbReference>
<reference evidence="2 3" key="2">
    <citation type="submission" date="2018-08" db="EMBL/GenBank/DDBJ databases">
        <authorList>
            <person name="Laetsch R D."/>
            <person name="Stevens L."/>
            <person name="Kumar S."/>
            <person name="Blaxter L. M."/>
        </authorList>
    </citation>
    <scope>NUCLEOTIDE SEQUENCE [LARGE SCALE GENOMIC DNA]</scope>
</reference>
<evidence type="ECO:0000256" key="1">
    <source>
        <dbReference type="SAM" id="Coils"/>
    </source>
</evidence>
<keyword evidence="1" id="KW-0175">Coiled coil</keyword>
<evidence type="ECO:0000313" key="3">
    <source>
        <dbReference type="Proteomes" id="UP000271087"/>
    </source>
</evidence>
<accession>A0A182DY06</accession>
<dbReference type="PANTHER" id="PTHR20978">
    <property type="entry name" value="SPLICING FACTOR 3B SUBUNIT 5"/>
    <property type="match status" value="1"/>
</dbReference>
<feature type="coiled-coil region" evidence="1">
    <location>
        <begin position="104"/>
        <end position="134"/>
    </location>
</feature>
<keyword evidence="3" id="KW-1185">Reference proteome</keyword>
<dbReference type="OrthoDB" id="274726at2759"/>
<dbReference type="EMBL" id="UYRW01000053">
    <property type="protein sequence ID" value="VDK62353.1"/>
    <property type="molecule type" value="Genomic_DNA"/>
</dbReference>
<proteinExistence type="predicted"/>
<dbReference type="GO" id="GO:0005686">
    <property type="term" value="C:U2 snRNP"/>
    <property type="evidence" value="ECO:0007669"/>
    <property type="project" value="TreeGrafter"/>
</dbReference>
<dbReference type="WBParaSite" id="nOo.2.0.1.t00544-RA">
    <property type="protein sequence ID" value="nOo.2.0.1.t00544-RA"/>
    <property type="gene ID" value="nOo.2.0.1.g00544"/>
</dbReference>
<evidence type="ECO:0000313" key="4">
    <source>
        <dbReference type="WBParaSite" id="nOo.2.0.1.t00544-RA"/>
    </source>
</evidence>
<dbReference type="GO" id="GO:0071011">
    <property type="term" value="C:precatalytic spliceosome"/>
    <property type="evidence" value="ECO:0007669"/>
    <property type="project" value="TreeGrafter"/>
</dbReference>
<dbReference type="GO" id="GO:0000398">
    <property type="term" value="P:mRNA splicing, via spliceosome"/>
    <property type="evidence" value="ECO:0007669"/>
    <property type="project" value="TreeGrafter"/>
</dbReference>
<dbReference type="InterPro" id="IPR009846">
    <property type="entry name" value="SF3b5/RDS3-10"/>
</dbReference>
<protein>
    <submittedName>
        <fullName evidence="4">Exo84_C domain-containing protein</fullName>
    </submittedName>
</protein>
<gene>
    <name evidence="2" type="ORF">NOO_LOCUS544</name>
</gene>
<dbReference type="STRING" id="42157.A0A182DY06"/>
<name>A0A182DY06_ONCOC</name>
<organism evidence="4">
    <name type="scientific">Onchocerca ochengi</name>
    <name type="common">Filarial nematode worm</name>
    <dbReference type="NCBI Taxonomy" id="42157"/>
    <lineage>
        <taxon>Eukaryota</taxon>
        <taxon>Metazoa</taxon>
        <taxon>Ecdysozoa</taxon>
        <taxon>Nematoda</taxon>
        <taxon>Chromadorea</taxon>
        <taxon>Rhabditida</taxon>
        <taxon>Spirurina</taxon>
        <taxon>Spiruromorpha</taxon>
        <taxon>Filarioidea</taxon>
        <taxon>Onchocercidae</taxon>
        <taxon>Onchocerca</taxon>
    </lineage>
</organism>
<sequence length="375" mass="42749">MEEKVRIKKRNVPRIVPWEPYKAATSAYAKGTYPGVLPPLVKYQFVKPNSIVSENKTKLVLNEKRFSENLDSGKIKICDLSRVRPVGDGKESSPLISGSIEIGKEGNTGNVKELERLKKDLKLERQLTEELKRLLVATMGDDLTCHVKSLSEDKVRLADMMTKFEAQVSHDHDKVEDLAISVDMWRCKFLAMSIRADEMRSQRCRLLAYCKQLQTLLNKFLVANQDQIHRKLTSPVLEALINEAHTALRTDLSTFFERSPCDEKIYKPIPHTSNITIRSFFLASLMAAPTERFHVLSQLDHLQSKYTGTGHADTTRWEWLVNQHRDTYASMIGHPDHLSLIAVCENESRARVRFNLLNQMIAPCGPPPEKSPLDE</sequence>
<dbReference type="Proteomes" id="UP000271087">
    <property type="component" value="Unassembled WGS sequence"/>
</dbReference>
<dbReference type="AlphaFoldDB" id="A0A182DY06"/>